<sequence>MLVKSLVCFLALSIAVDAVAIDLREHHKSQDGRRGHIRRQYSDSYPIASPLDTFIAPIASSVAVYAYSSTNILAPPIDTSLPWSTGNTIWSAVITNSPVSPAGGADLNTPLASSSFIPDPPPPVESSPVPSSPSGNDPQQLPPISATLNTPPVVTAGSTSGFVTIVTIQPSPPPGSISPAILPPGASSNSQVLPPIVTNQPNLLPSGSDPSPSPQASVNPELALTGTPPIATNQPSSPLIGRDPTSSPPGSINNPYVPGTASNSPILPPAGTSQPSPPPRGSSPNTPTGGGNGPEPTGSGNDPKPTGGGNDPTPPSGGNDPTPPGGGNDPKPTGGGNDPKPTGGGNDPKPTGGGNDPKPTGGGNDPTPPSGGNDPTPPGGGNDPKPTGGGNDPKPTGGGNDPKPTGGGNDPKPTAGGNDPKPTAGGNDPKPPGGSNPNPPTGSLATPPPSTNTSEKPCAATDTATECKVACSTVTTTNLGGTATSSEACSTTCNTQVACTATNSATSTTSGSCIKPTLGSVQNVDELKEDATFTASAPTTSSTIDPVQSDPNKCHVHVEQILWQDTSKPDTSLDVWATDKGSDDRNSGVKDVNWGGTFELSTKLGQSIVITAQNNTDQKAGESPFGRELQLLSVLEFSVPSERFISNTPACATTPWTDKQDPHDPGHSPTRDIDCNFDCPTTGPVSLVKRLAHIFRSNLRRTFRRLFRRADGDVPTDIDQKKAYYAERGQKYYKAWNDRPTTEPDARSICDLNQFPDNTIQLGKATGKLKALLAEEGISPTESYFRLYNAKTNAEFSNSISVADGAFIAVANDRDIGSTGKPVDEQFSQVAWEQWVKTVLTANPSATDFSLLKTMWRRNISNQQTVDIISIAFKGRPEVSETIVFTPSDQSLDNLFWALLGTPNGNGMQYFLGDNKRKMKGKGITSLKVRRTDTGGKLPNGNTAWEYNIWTVFGPVDPAWANLE</sequence>
<feature type="region of interest" description="Disordered" evidence="1">
    <location>
        <begin position="176"/>
        <end position="458"/>
    </location>
</feature>
<evidence type="ECO:0000313" key="4">
    <source>
        <dbReference type="Proteomes" id="UP000799302"/>
    </source>
</evidence>
<protein>
    <submittedName>
        <fullName evidence="3">Uncharacterized protein</fullName>
    </submittedName>
</protein>
<dbReference type="OrthoDB" id="5337308at2759"/>
<dbReference type="EMBL" id="MU004237">
    <property type="protein sequence ID" value="KAF2667859.1"/>
    <property type="molecule type" value="Genomic_DNA"/>
</dbReference>
<feature type="compositionally biased region" description="Gly residues" evidence="1">
    <location>
        <begin position="379"/>
        <end position="409"/>
    </location>
</feature>
<reference evidence="3" key="1">
    <citation type="journal article" date="2020" name="Stud. Mycol.">
        <title>101 Dothideomycetes genomes: a test case for predicting lifestyles and emergence of pathogens.</title>
        <authorList>
            <person name="Haridas S."/>
            <person name="Albert R."/>
            <person name="Binder M."/>
            <person name="Bloem J."/>
            <person name="Labutti K."/>
            <person name="Salamov A."/>
            <person name="Andreopoulos B."/>
            <person name="Baker S."/>
            <person name="Barry K."/>
            <person name="Bills G."/>
            <person name="Bluhm B."/>
            <person name="Cannon C."/>
            <person name="Castanera R."/>
            <person name="Culley D."/>
            <person name="Daum C."/>
            <person name="Ezra D."/>
            <person name="Gonzalez J."/>
            <person name="Henrissat B."/>
            <person name="Kuo A."/>
            <person name="Liang C."/>
            <person name="Lipzen A."/>
            <person name="Lutzoni F."/>
            <person name="Magnuson J."/>
            <person name="Mondo S."/>
            <person name="Nolan M."/>
            <person name="Ohm R."/>
            <person name="Pangilinan J."/>
            <person name="Park H.-J."/>
            <person name="Ramirez L."/>
            <person name="Alfaro M."/>
            <person name="Sun H."/>
            <person name="Tritt A."/>
            <person name="Yoshinaga Y."/>
            <person name="Zwiers L.-H."/>
            <person name="Turgeon B."/>
            <person name="Goodwin S."/>
            <person name="Spatafora J."/>
            <person name="Crous P."/>
            <person name="Grigoriev I."/>
        </authorList>
    </citation>
    <scope>NUCLEOTIDE SEQUENCE</scope>
    <source>
        <strain evidence="3">CBS 115976</strain>
    </source>
</reference>
<feature type="region of interest" description="Disordered" evidence="1">
    <location>
        <begin position="650"/>
        <end position="669"/>
    </location>
</feature>
<feature type="compositionally biased region" description="Pro residues" evidence="1">
    <location>
        <begin position="429"/>
        <end position="450"/>
    </location>
</feature>
<keyword evidence="2" id="KW-0732">Signal</keyword>
<feature type="compositionally biased region" description="Gly residues" evidence="1">
    <location>
        <begin position="325"/>
        <end position="364"/>
    </location>
</feature>
<proteinExistence type="predicted"/>
<gene>
    <name evidence="3" type="ORF">BT63DRAFT_457158</name>
</gene>
<dbReference type="Proteomes" id="UP000799302">
    <property type="component" value="Unassembled WGS sequence"/>
</dbReference>
<feature type="region of interest" description="Disordered" evidence="1">
    <location>
        <begin position="104"/>
        <end position="152"/>
    </location>
</feature>
<accession>A0A6A6U6H8</accession>
<evidence type="ECO:0000256" key="2">
    <source>
        <dbReference type="SAM" id="SignalP"/>
    </source>
</evidence>
<feature type="compositionally biased region" description="Polar residues" evidence="1">
    <location>
        <begin position="244"/>
        <end position="265"/>
    </location>
</feature>
<evidence type="ECO:0000313" key="3">
    <source>
        <dbReference type="EMBL" id="KAF2667859.1"/>
    </source>
</evidence>
<name>A0A6A6U6H8_9PEZI</name>
<feature type="compositionally biased region" description="Basic and acidic residues" evidence="1">
    <location>
        <begin position="658"/>
        <end position="669"/>
    </location>
</feature>
<feature type="signal peptide" evidence="2">
    <location>
        <begin position="1"/>
        <end position="18"/>
    </location>
</feature>
<feature type="chain" id="PRO_5025345394" evidence="2">
    <location>
        <begin position="19"/>
        <end position="964"/>
    </location>
</feature>
<feature type="compositionally biased region" description="Low complexity" evidence="1">
    <location>
        <begin position="294"/>
        <end position="305"/>
    </location>
</feature>
<keyword evidence="4" id="KW-1185">Reference proteome</keyword>
<dbReference type="AlphaFoldDB" id="A0A6A6U6H8"/>
<organism evidence="3 4">
    <name type="scientific">Microthyrium microscopicum</name>
    <dbReference type="NCBI Taxonomy" id="703497"/>
    <lineage>
        <taxon>Eukaryota</taxon>
        <taxon>Fungi</taxon>
        <taxon>Dikarya</taxon>
        <taxon>Ascomycota</taxon>
        <taxon>Pezizomycotina</taxon>
        <taxon>Dothideomycetes</taxon>
        <taxon>Dothideomycetes incertae sedis</taxon>
        <taxon>Microthyriales</taxon>
        <taxon>Microthyriaceae</taxon>
        <taxon>Microthyrium</taxon>
    </lineage>
</organism>
<feature type="compositionally biased region" description="Polar residues" evidence="1">
    <location>
        <begin position="186"/>
        <end position="203"/>
    </location>
</feature>
<evidence type="ECO:0000256" key="1">
    <source>
        <dbReference type="SAM" id="MobiDB-lite"/>
    </source>
</evidence>